<name>A0AAE9ZXP3_9BACT</name>
<organism evidence="2 3">
    <name type="scientific">Synoicihabitans lomoniglobus</name>
    <dbReference type="NCBI Taxonomy" id="2909285"/>
    <lineage>
        <taxon>Bacteria</taxon>
        <taxon>Pseudomonadati</taxon>
        <taxon>Verrucomicrobiota</taxon>
        <taxon>Opitutia</taxon>
        <taxon>Opitutales</taxon>
        <taxon>Opitutaceae</taxon>
        <taxon>Synoicihabitans</taxon>
    </lineage>
</organism>
<dbReference type="PROSITE" id="PS51257">
    <property type="entry name" value="PROKAR_LIPOPROTEIN"/>
    <property type="match status" value="1"/>
</dbReference>
<keyword evidence="3" id="KW-1185">Reference proteome</keyword>
<dbReference type="RefSeq" id="WP_330931895.1">
    <property type="nucleotide sequence ID" value="NZ_CP119075.1"/>
</dbReference>
<proteinExistence type="predicted"/>
<dbReference type="AlphaFoldDB" id="A0AAE9ZXP3"/>
<evidence type="ECO:0000256" key="1">
    <source>
        <dbReference type="SAM" id="SignalP"/>
    </source>
</evidence>
<feature type="chain" id="PRO_5042256437" description="Lipoprotein" evidence="1">
    <location>
        <begin position="28"/>
        <end position="70"/>
    </location>
</feature>
<evidence type="ECO:0000313" key="3">
    <source>
        <dbReference type="Proteomes" id="UP001218638"/>
    </source>
</evidence>
<keyword evidence="1" id="KW-0732">Signal</keyword>
<dbReference type="KEGG" id="slom:PXH66_21045"/>
<reference evidence="2" key="1">
    <citation type="submission" date="2023-03" db="EMBL/GenBank/DDBJ databases">
        <title>Lomoglobus Profundus gen. nov., sp. nov., a novel member of the phylum Verrucomicrobia, isolated from deep-marine sediment of South China Sea.</title>
        <authorList>
            <person name="Ahmad T."/>
            <person name="Ishaq S.E."/>
            <person name="Wang F."/>
        </authorList>
    </citation>
    <scope>NUCLEOTIDE SEQUENCE</scope>
    <source>
        <strain evidence="2">LMO-M01</strain>
    </source>
</reference>
<gene>
    <name evidence="2" type="ORF">PXH66_21045</name>
</gene>
<protein>
    <recommendedName>
        <fullName evidence="4">Lipoprotein</fullName>
    </recommendedName>
</protein>
<sequence length="70" mass="8126">MLRKNSCFLILVITMLLSGCTTYPENADAPFDHARFTEEQKGYHDRLSSVQEADWDEHIQRSRMQHAGTK</sequence>
<accession>A0AAE9ZXP3</accession>
<evidence type="ECO:0000313" key="2">
    <source>
        <dbReference type="EMBL" id="WED64840.1"/>
    </source>
</evidence>
<dbReference type="EMBL" id="CP119075">
    <property type="protein sequence ID" value="WED64840.1"/>
    <property type="molecule type" value="Genomic_DNA"/>
</dbReference>
<dbReference type="Proteomes" id="UP001218638">
    <property type="component" value="Chromosome"/>
</dbReference>
<feature type="signal peptide" evidence="1">
    <location>
        <begin position="1"/>
        <end position="27"/>
    </location>
</feature>
<evidence type="ECO:0008006" key="4">
    <source>
        <dbReference type="Google" id="ProtNLM"/>
    </source>
</evidence>